<dbReference type="GO" id="GO:0003677">
    <property type="term" value="F:DNA binding"/>
    <property type="evidence" value="ECO:0007669"/>
    <property type="project" value="UniProtKB-KW"/>
</dbReference>
<dbReference type="Proteomes" id="UP000603641">
    <property type="component" value="Unassembled WGS sequence"/>
</dbReference>
<organism evidence="1 2">
    <name type="scientific">Fictibacillus norfolkensis</name>
    <dbReference type="NCBI Taxonomy" id="2762233"/>
    <lineage>
        <taxon>Bacteria</taxon>
        <taxon>Bacillati</taxon>
        <taxon>Bacillota</taxon>
        <taxon>Bacilli</taxon>
        <taxon>Bacillales</taxon>
        <taxon>Fictibacillaceae</taxon>
        <taxon>Fictibacillus</taxon>
    </lineage>
</organism>
<evidence type="ECO:0000313" key="1">
    <source>
        <dbReference type="EMBL" id="MBD7966251.1"/>
    </source>
</evidence>
<accession>A0ABR8SS03</accession>
<protein>
    <submittedName>
        <fullName evidence="1">DNA-binding protein</fullName>
    </submittedName>
</protein>
<name>A0ABR8SS03_9BACL</name>
<dbReference type="EMBL" id="JACSQM010000015">
    <property type="protein sequence ID" value="MBD7966251.1"/>
    <property type="molecule type" value="Genomic_DNA"/>
</dbReference>
<evidence type="ECO:0000313" key="2">
    <source>
        <dbReference type="Proteomes" id="UP000603641"/>
    </source>
</evidence>
<proteinExistence type="predicted"/>
<gene>
    <name evidence="1" type="ORF">H9648_19580</name>
</gene>
<sequence length="93" mass="11233">MIQIKLDDDQLKDMYLAEVRKRLDKFEAESFLMDSKQLCKMLSLSWPTVVDTFLSDPNFPSIRLGSKWLFNRMEVQDYINRWSIEIKRRDQVK</sequence>
<comment type="caution">
    <text evidence="1">The sequence shown here is derived from an EMBL/GenBank/DDBJ whole genome shotgun (WGS) entry which is preliminary data.</text>
</comment>
<reference evidence="1 2" key="1">
    <citation type="submission" date="2020-08" db="EMBL/GenBank/DDBJ databases">
        <title>A Genomic Blueprint of the Chicken Gut Microbiome.</title>
        <authorList>
            <person name="Gilroy R."/>
            <person name="Ravi A."/>
            <person name="Getino M."/>
            <person name="Pursley I."/>
            <person name="Horton D.L."/>
            <person name="Alikhan N.-F."/>
            <person name="Baker D."/>
            <person name="Gharbi K."/>
            <person name="Hall N."/>
            <person name="Watson M."/>
            <person name="Adriaenssens E.M."/>
            <person name="Foster-Nyarko E."/>
            <person name="Jarju S."/>
            <person name="Secka A."/>
            <person name="Antonio M."/>
            <person name="Oren A."/>
            <person name="Chaudhuri R."/>
            <person name="La Ragione R.M."/>
            <person name="Hildebrand F."/>
            <person name="Pallen M.J."/>
        </authorList>
    </citation>
    <scope>NUCLEOTIDE SEQUENCE [LARGE SCALE GENOMIC DNA]</scope>
    <source>
        <strain evidence="1 2">Sa2CUA10</strain>
    </source>
</reference>
<dbReference type="RefSeq" id="WP_191755394.1">
    <property type="nucleotide sequence ID" value="NZ_JACSQM010000015.1"/>
</dbReference>
<keyword evidence="2" id="KW-1185">Reference proteome</keyword>
<keyword evidence="1" id="KW-0238">DNA-binding</keyword>